<reference evidence="2" key="2">
    <citation type="submission" date="2020-11" db="EMBL/GenBank/DDBJ databases">
        <authorList>
            <consortium name="DOE Joint Genome Institute"/>
            <person name="Kuo A."/>
            <person name="Miyauchi S."/>
            <person name="Kiss E."/>
            <person name="Drula E."/>
            <person name="Kohler A."/>
            <person name="Sanchez-Garcia M."/>
            <person name="Andreopoulos B."/>
            <person name="Barry K.W."/>
            <person name="Bonito G."/>
            <person name="Buee M."/>
            <person name="Carver A."/>
            <person name="Chen C."/>
            <person name="Cichocki N."/>
            <person name="Clum A."/>
            <person name="Culley D."/>
            <person name="Crous P.W."/>
            <person name="Fauchery L."/>
            <person name="Girlanda M."/>
            <person name="Hayes R."/>
            <person name="Keri Z."/>
            <person name="Labutti K."/>
            <person name="Lipzen A."/>
            <person name="Lombard V."/>
            <person name="Magnuson J."/>
            <person name="Maillard F."/>
            <person name="Morin E."/>
            <person name="Murat C."/>
            <person name="Nolan M."/>
            <person name="Ohm R."/>
            <person name="Pangilinan J."/>
            <person name="Pereira M."/>
            <person name="Perotto S."/>
            <person name="Peter M."/>
            <person name="Riley R."/>
            <person name="Sitrit Y."/>
            <person name="Stielow B."/>
            <person name="Szollosi G."/>
            <person name="Zifcakova L."/>
            <person name="Stursova M."/>
            <person name="Spatafora J.W."/>
            <person name="Tedersoo L."/>
            <person name="Vaario L.-M."/>
            <person name="Yamada A."/>
            <person name="Yan M."/>
            <person name="Wang P."/>
            <person name="Xu J."/>
            <person name="Bruns T."/>
            <person name="Baldrian P."/>
            <person name="Vilgalys R."/>
            <person name="Henrissat B."/>
            <person name="Grigoriev I.V."/>
            <person name="Hibbett D."/>
            <person name="Nagy L.G."/>
            <person name="Martin F.M."/>
        </authorList>
    </citation>
    <scope>NUCLEOTIDE SEQUENCE</scope>
    <source>
        <strain evidence="2">UH-Tt-Lm1</strain>
    </source>
</reference>
<dbReference type="OrthoDB" id="10286713at2759"/>
<protein>
    <recommendedName>
        <fullName evidence="4">Secreted protein</fullName>
    </recommendedName>
</protein>
<organism evidence="2 3">
    <name type="scientific">Thelephora terrestris</name>
    <dbReference type="NCBI Taxonomy" id="56493"/>
    <lineage>
        <taxon>Eukaryota</taxon>
        <taxon>Fungi</taxon>
        <taxon>Dikarya</taxon>
        <taxon>Basidiomycota</taxon>
        <taxon>Agaricomycotina</taxon>
        <taxon>Agaricomycetes</taxon>
        <taxon>Thelephorales</taxon>
        <taxon>Thelephoraceae</taxon>
        <taxon>Thelephora</taxon>
    </lineage>
</organism>
<evidence type="ECO:0008006" key="4">
    <source>
        <dbReference type="Google" id="ProtNLM"/>
    </source>
</evidence>
<dbReference type="EMBL" id="WIUZ02000004">
    <property type="protein sequence ID" value="KAF9787829.1"/>
    <property type="molecule type" value="Genomic_DNA"/>
</dbReference>
<feature type="signal peptide" evidence="1">
    <location>
        <begin position="1"/>
        <end position="20"/>
    </location>
</feature>
<keyword evidence="1" id="KW-0732">Signal</keyword>
<gene>
    <name evidence="2" type="ORF">BJ322DRAFT_1045463</name>
</gene>
<dbReference type="AlphaFoldDB" id="A0A9P6HIH9"/>
<accession>A0A9P6HIH9</accession>
<evidence type="ECO:0000313" key="3">
    <source>
        <dbReference type="Proteomes" id="UP000736335"/>
    </source>
</evidence>
<keyword evidence="3" id="KW-1185">Reference proteome</keyword>
<feature type="chain" id="PRO_5040402707" description="Secreted protein" evidence="1">
    <location>
        <begin position="21"/>
        <end position="151"/>
    </location>
</feature>
<comment type="caution">
    <text evidence="2">The sequence shown here is derived from an EMBL/GenBank/DDBJ whole genome shotgun (WGS) entry which is preliminary data.</text>
</comment>
<evidence type="ECO:0000313" key="2">
    <source>
        <dbReference type="EMBL" id="KAF9787829.1"/>
    </source>
</evidence>
<reference evidence="2" key="1">
    <citation type="journal article" date="2020" name="Nat. Commun.">
        <title>Large-scale genome sequencing of mycorrhizal fungi provides insights into the early evolution of symbiotic traits.</title>
        <authorList>
            <person name="Miyauchi S."/>
            <person name="Kiss E."/>
            <person name="Kuo A."/>
            <person name="Drula E."/>
            <person name="Kohler A."/>
            <person name="Sanchez-Garcia M."/>
            <person name="Morin E."/>
            <person name="Andreopoulos B."/>
            <person name="Barry K.W."/>
            <person name="Bonito G."/>
            <person name="Buee M."/>
            <person name="Carver A."/>
            <person name="Chen C."/>
            <person name="Cichocki N."/>
            <person name="Clum A."/>
            <person name="Culley D."/>
            <person name="Crous P.W."/>
            <person name="Fauchery L."/>
            <person name="Girlanda M."/>
            <person name="Hayes R.D."/>
            <person name="Keri Z."/>
            <person name="LaButti K."/>
            <person name="Lipzen A."/>
            <person name="Lombard V."/>
            <person name="Magnuson J."/>
            <person name="Maillard F."/>
            <person name="Murat C."/>
            <person name="Nolan M."/>
            <person name="Ohm R.A."/>
            <person name="Pangilinan J."/>
            <person name="Pereira M.F."/>
            <person name="Perotto S."/>
            <person name="Peter M."/>
            <person name="Pfister S."/>
            <person name="Riley R."/>
            <person name="Sitrit Y."/>
            <person name="Stielow J.B."/>
            <person name="Szollosi G."/>
            <person name="Zifcakova L."/>
            <person name="Stursova M."/>
            <person name="Spatafora J.W."/>
            <person name="Tedersoo L."/>
            <person name="Vaario L.M."/>
            <person name="Yamada A."/>
            <person name="Yan M."/>
            <person name="Wang P."/>
            <person name="Xu J."/>
            <person name="Bruns T."/>
            <person name="Baldrian P."/>
            <person name="Vilgalys R."/>
            <person name="Dunand C."/>
            <person name="Henrissat B."/>
            <person name="Grigoriev I.V."/>
            <person name="Hibbett D."/>
            <person name="Nagy L.G."/>
            <person name="Martin F.M."/>
        </authorList>
    </citation>
    <scope>NUCLEOTIDE SEQUENCE</scope>
    <source>
        <strain evidence="2">UH-Tt-Lm1</strain>
    </source>
</reference>
<dbReference type="Proteomes" id="UP000736335">
    <property type="component" value="Unassembled WGS sequence"/>
</dbReference>
<evidence type="ECO:0000256" key="1">
    <source>
        <dbReference type="SAM" id="SignalP"/>
    </source>
</evidence>
<proteinExistence type="predicted"/>
<name>A0A9P6HIH9_9AGAM</name>
<sequence>MFKLFSLSFAIFSLIVAVQCGIPACPSTPTGPKPSSHNARGSIGVFKCPETNVEGNNLSSSIHDSARLNCRYTTGSTTGIQAACMYNKYTGQLLNYGGGSKCPNSALFYCPRTDISNDKKRNNISNRSPVPKYFQARTKLGRGNKAKRGDL</sequence>